<protein>
    <submittedName>
        <fullName evidence="3">Uncharacterized protein</fullName>
    </submittedName>
</protein>
<dbReference type="AlphaFoldDB" id="A0A4R8M5C4"/>
<keyword evidence="2" id="KW-1133">Transmembrane helix</keyword>
<evidence type="ECO:0000313" key="3">
    <source>
        <dbReference type="EMBL" id="TDY55332.1"/>
    </source>
</evidence>
<dbReference type="OrthoDB" id="3748at2"/>
<reference evidence="3 4" key="1">
    <citation type="submission" date="2019-03" db="EMBL/GenBank/DDBJ databases">
        <title>Genomic Encyclopedia of Type Strains, Phase IV (KMG-IV): sequencing the most valuable type-strain genomes for metagenomic binning, comparative biology and taxonomic classification.</title>
        <authorList>
            <person name="Goeker M."/>
        </authorList>
    </citation>
    <scope>NUCLEOTIDE SEQUENCE [LARGE SCALE GENOMIC DNA]</scope>
    <source>
        <strain evidence="3 4">DSM 25964</strain>
    </source>
</reference>
<evidence type="ECO:0000313" key="4">
    <source>
        <dbReference type="Proteomes" id="UP000295066"/>
    </source>
</evidence>
<organism evidence="3 4">
    <name type="scientific">Aminivibrio pyruvatiphilus</name>
    <dbReference type="NCBI Taxonomy" id="1005740"/>
    <lineage>
        <taxon>Bacteria</taxon>
        <taxon>Thermotogati</taxon>
        <taxon>Synergistota</taxon>
        <taxon>Synergistia</taxon>
        <taxon>Synergistales</taxon>
        <taxon>Aminobacteriaceae</taxon>
        <taxon>Aminivibrio</taxon>
    </lineage>
</organism>
<evidence type="ECO:0000256" key="1">
    <source>
        <dbReference type="SAM" id="MobiDB-lite"/>
    </source>
</evidence>
<keyword evidence="2" id="KW-0812">Transmembrane</keyword>
<accession>A0A4R8M5C4</accession>
<sequence>MTAAQQIIPLNILKCFLSIRRSKTEKITAFFYEILSPAGVCTSGIGFAGTGEEDETAVSVESEIRPFIAHTEKLSGRRDETGKKLPATLRSSLEGILGEVLTPEAVREGLDKGEGGNRTLEERIREEMAARLGYRATAYIKTERKNSSEIADLLGPGFLAGDTAAAEQDETGGGISFLIPCTPSIDPVKGVPVAALEKGDCIVVILPSEESPLRERLRTAEPGFDGAVRAEVLSVHRDRQGNFTVLTRLSDEFNGVVTLEGNTRLRRARPESPSGETAPVSPEPKAESDGENGPPIPPSVLLLLAGSGAVLLTLLLMFRVFR</sequence>
<evidence type="ECO:0000256" key="2">
    <source>
        <dbReference type="SAM" id="Phobius"/>
    </source>
</evidence>
<feature type="transmembrane region" description="Helical" evidence="2">
    <location>
        <begin position="300"/>
        <end position="321"/>
    </location>
</feature>
<feature type="region of interest" description="Disordered" evidence="1">
    <location>
        <begin position="264"/>
        <end position="294"/>
    </location>
</feature>
<keyword evidence="4" id="KW-1185">Reference proteome</keyword>
<comment type="caution">
    <text evidence="3">The sequence shown here is derived from an EMBL/GenBank/DDBJ whole genome shotgun (WGS) entry which is preliminary data.</text>
</comment>
<proteinExistence type="predicted"/>
<name>A0A4R8M5C4_9BACT</name>
<dbReference type="EMBL" id="SORI01000025">
    <property type="protein sequence ID" value="TDY55332.1"/>
    <property type="molecule type" value="Genomic_DNA"/>
</dbReference>
<dbReference type="Proteomes" id="UP000295066">
    <property type="component" value="Unassembled WGS sequence"/>
</dbReference>
<gene>
    <name evidence="3" type="ORF">C8D99_12512</name>
</gene>
<keyword evidence="2" id="KW-0472">Membrane</keyword>